<sequence>MQQSEACEQPRMHLVSYIHNEADIELEVNEEDVGNDGDSLNADEISSINCESDCEVAETIQEEDVTIGEENDETIEDSQPDTEIVEAPKLDANCHKKSESEKLSKIVRKTVKENKKKQKSDVKISSTKDNEVNDKQINLKSQEEKMCRQKSFLCLKLETFGKIVGVIDFVWYSFVFTITTIILIVPDGPGGLRPLLILILSSFAIYASYELIVAIDTRNPHMMKSYRIFAVLMIVLSCALVATVIFVALYIFYYDESSDKMEKPFRFHKRENEEEFSESIDFVLLPIIAVFLLRLTIYIFINSLYLKLKEGCSIYHNPDSTECCTTV</sequence>
<keyword evidence="1" id="KW-0472">Membrane</keyword>
<keyword evidence="1" id="KW-0812">Transmembrane</keyword>
<feature type="transmembrane region" description="Helical" evidence="1">
    <location>
        <begin position="228"/>
        <end position="253"/>
    </location>
</feature>
<feature type="transmembrane region" description="Helical" evidence="1">
    <location>
        <begin position="163"/>
        <end position="184"/>
    </location>
</feature>
<proteinExistence type="predicted"/>
<dbReference type="EMBL" id="CVRI01000058">
    <property type="protein sequence ID" value="CRL02917.1"/>
    <property type="molecule type" value="Genomic_DNA"/>
</dbReference>
<feature type="transmembrane region" description="Helical" evidence="1">
    <location>
        <begin position="196"/>
        <end position="216"/>
    </location>
</feature>
<keyword evidence="1" id="KW-1133">Transmembrane helix</keyword>
<gene>
    <name evidence="2" type="ORF">CLUMA_CG015813</name>
</gene>
<organism evidence="2 3">
    <name type="scientific">Clunio marinus</name>
    <dbReference type="NCBI Taxonomy" id="568069"/>
    <lineage>
        <taxon>Eukaryota</taxon>
        <taxon>Metazoa</taxon>
        <taxon>Ecdysozoa</taxon>
        <taxon>Arthropoda</taxon>
        <taxon>Hexapoda</taxon>
        <taxon>Insecta</taxon>
        <taxon>Pterygota</taxon>
        <taxon>Neoptera</taxon>
        <taxon>Endopterygota</taxon>
        <taxon>Diptera</taxon>
        <taxon>Nematocera</taxon>
        <taxon>Chironomoidea</taxon>
        <taxon>Chironomidae</taxon>
        <taxon>Clunio</taxon>
    </lineage>
</organism>
<keyword evidence="3" id="KW-1185">Reference proteome</keyword>
<accession>A0A1J1IRP9</accession>
<feature type="transmembrane region" description="Helical" evidence="1">
    <location>
        <begin position="282"/>
        <end position="301"/>
    </location>
</feature>
<evidence type="ECO:0000313" key="2">
    <source>
        <dbReference type="EMBL" id="CRL02917.1"/>
    </source>
</evidence>
<evidence type="ECO:0000313" key="3">
    <source>
        <dbReference type="Proteomes" id="UP000183832"/>
    </source>
</evidence>
<dbReference type="Proteomes" id="UP000183832">
    <property type="component" value="Unassembled WGS sequence"/>
</dbReference>
<dbReference type="AlphaFoldDB" id="A0A1J1IRP9"/>
<reference evidence="2 3" key="1">
    <citation type="submission" date="2015-04" db="EMBL/GenBank/DDBJ databases">
        <authorList>
            <person name="Syromyatnikov M.Y."/>
            <person name="Popov V.N."/>
        </authorList>
    </citation>
    <scope>NUCLEOTIDE SEQUENCE [LARGE SCALE GENOMIC DNA]</scope>
</reference>
<evidence type="ECO:0000256" key="1">
    <source>
        <dbReference type="SAM" id="Phobius"/>
    </source>
</evidence>
<protein>
    <submittedName>
        <fullName evidence="2">CLUMA_CG015813, isoform A</fullName>
    </submittedName>
</protein>
<name>A0A1J1IRP9_9DIPT</name>